<sequence length="195" mass="21364">MNPLEELTESFSRLPGIGKKSAARIAQHILQNDRNQALVLARQISEIHERIKKCSVCGGYTENDPCPICSDALRDKSLLCVVEQPQDIQIIESFHEYTGFYHVLGGVIAPLEGIGPDKLSFPGLLKKVQSGEVKEVIIATNPTVEGDTTALYTQRLLSPLGIRVSRLASGLPVGGDLEYADKLTLSRSFRGRTTF</sequence>
<dbReference type="SUPFAM" id="SSF111304">
    <property type="entry name" value="Recombination protein RecR"/>
    <property type="match status" value="1"/>
</dbReference>
<keyword evidence="6 7" id="KW-0234">DNA repair</keyword>
<dbReference type="GO" id="GO:0003677">
    <property type="term" value="F:DNA binding"/>
    <property type="evidence" value="ECO:0007669"/>
    <property type="project" value="UniProtKB-UniRule"/>
</dbReference>
<dbReference type="GO" id="GO:0006310">
    <property type="term" value="P:DNA recombination"/>
    <property type="evidence" value="ECO:0007669"/>
    <property type="project" value="UniProtKB-UniRule"/>
</dbReference>
<keyword evidence="3 7" id="KW-0863">Zinc-finger</keyword>
<evidence type="ECO:0000313" key="9">
    <source>
        <dbReference type="EMBL" id="MBO8458166.1"/>
    </source>
</evidence>
<evidence type="ECO:0000256" key="3">
    <source>
        <dbReference type="ARBA" id="ARBA00022771"/>
    </source>
</evidence>
<dbReference type="Pfam" id="PF21176">
    <property type="entry name" value="RecR_HhH"/>
    <property type="match status" value="1"/>
</dbReference>
<reference evidence="9" key="2">
    <citation type="journal article" date="2021" name="PeerJ">
        <title>Extensive microbial diversity within the chicken gut microbiome revealed by metagenomics and culture.</title>
        <authorList>
            <person name="Gilroy R."/>
            <person name="Ravi A."/>
            <person name="Getino M."/>
            <person name="Pursley I."/>
            <person name="Horton D.L."/>
            <person name="Alikhan N.F."/>
            <person name="Baker D."/>
            <person name="Gharbi K."/>
            <person name="Hall N."/>
            <person name="Watson M."/>
            <person name="Adriaenssens E.M."/>
            <person name="Foster-Nyarko E."/>
            <person name="Jarju S."/>
            <person name="Secka A."/>
            <person name="Antonio M."/>
            <person name="Oren A."/>
            <person name="Chaudhuri R.R."/>
            <person name="La Ragione R."/>
            <person name="Hildebrand F."/>
            <person name="Pallen M.J."/>
        </authorList>
    </citation>
    <scope>NUCLEOTIDE SEQUENCE</scope>
    <source>
        <strain evidence="9">10532</strain>
    </source>
</reference>
<evidence type="ECO:0000259" key="8">
    <source>
        <dbReference type="PROSITE" id="PS50880"/>
    </source>
</evidence>
<keyword evidence="4 7" id="KW-0862">Zinc</keyword>
<evidence type="ECO:0000256" key="7">
    <source>
        <dbReference type="HAMAP-Rule" id="MF_00017"/>
    </source>
</evidence>
<dbReference type="PANTHER" id="PTHR30446:SF0">
    <property type="entry name" value="RECOMBINATION PROTEIN RECR"/>
    <property type="match status" value="1"/>
</dbReference>
<reference evidence="9" key="1">
    <citation type="submission" date="2020-10" db="EMBL/GenBank/DDBJ databases">
        <authorList>
            <person name="Gilroy R."/>
        </authorList>
    </citation>
    <scope>NUCLEOTIDE SEQUENCE</scope>
    <source>
        <strain evidence="9">10532</strain>
    </source>
</reference>
<dbReference type="EMBL" id="JADIMM010000092">
    <property type="protein sequence ID" value="MBO8458166.1"/>
    <property type="molecule type" value="Genomic_DNA"/>
</dbReference>
<dbReference type="PANTHER" id="PTHR30446">
    <property type="entry name" value="RECOMBINATION PROTEIN RECR"/>
    <property type="match status" value="1"/>
</dbReference>
<protein>
    <recommendedName>
        <fullName evidence="7">Recombination protein RecR</fullName>
    </recommendedName>
</protein>
<dbReference type="Pfam" id="PF21175">
    <property type="entry name" value="RecR_C"/>
    <property type="match status" value="1"/>
</dbReference>
<dbReference type="Gene3D" id="6.10.250.240">
    <property type="match status" value="1"/>
</dbReference>
<dbReference type="PROSITE" id="PS01300">
    <property type="entry name" value="RECR"/>
    <property type="match status" value="1"/>
</dbReference>
<evidence type="ECO:0000256" key="5">
    <source>
        <dbReference type="ARBA" id="ARBA00023172"/>
    </source>
</evidence>
<feature type="zinc finger region" description="C4-type" evidence="7">
    <location>
        <begin position="54"/>
        <end position="69"/>
    </location>
</feature>
<dbReference type="SMART" id="SM00493">
    <property type="entry name" value="TOPRIM"/>
    <property type="match status" value="1"/>
</dbReference>
<dbReference type="Gene3D" id="1.10.8.420">
    <property type="entry name" value="RecR Domain 1"/>
    <property type="match status" value="1"/>
</dbReference>
<dbReference type="Gene3D" id="3.30.60.80">
    <property type="match status" value="1"/>
</dbReference>
<organism evidence="9 10">
    <name type="scientific">Candidatus Gallitreponema excrementavium</name>
    <dbReference type="NCBI Taxonomy" id="2840840"/>
    <lineage>
        <taxon>Bacteria</taxon>
        <taxon>Pseudomonadati</taxon>
        <taxon>Spirochaetota</taxon>
        <taxon>Spirochaetia</taxon>
        <taxon>Spirochaetales</taxon>
        <taxon>Candidatus Gallitreponema</taxon>
    </lineage>
</organism>
<dbReference type="NCBIfam" id="TIGR00615">
    <property type="entry name" value="recR"/>
    <property type="match status" value="1"/>
</dbReference>
<evidence type="ECO:0000313" key="10">
    <source>
        <dbReference type="Proteomes" id="UP000823638"/>
    </source>
</evidence>
<dbReference type="Gene3D" id="3.40.1360.10">
    <property type="match status" value="1"/>
</dbReference>
<dbReference type="Pfam" id="PF02132">
    <property type="entry name" value="RecR_ZnF"/>
    <property type="match status" value="1"/>
</dbReference>
<gene>
    <name evidence="7 9" type="primary">recR</name>
    <name evidence="9" type="ORF">IAA81_08065</name>
</gene>
<dbReference type="GO" id="GO:0006281">
    <property type="term" value="P:DNA repair"/>
    <property type="evidence" value="ECO:0007669"/>
    <property type="project" value="UniProtKB-UniRule"/>
</dbReference>
<dbReference type="Pfam" id="PF13662">
    <property type="entry name" value="Toprim_4"/>
    <property type="match status" value="1"/>
</dbReference>
<dbReference type="GO" id="GO:0008270">
    <property type="term" value="F:zinc ion binding"/>
    <property type="evidence" value="ECO:0007669"/>
    <property type="project" value="UniProtKB-KW"/>
</dbReference>
<feature type="domain" description="Toprim" evidence="8">
    <location>
        <begin position="77"/>
        <end position="172"/>
    </location>
</feature>
<keyword evidence="5 7" id="KW-0233">DNA recombination</keyword>
<name>A0A9D9HQ90_9SPIR</name>
<evidence type="ECO:0000256" key="6">
    <source>
        <dbReference type="ARBA" id="ARBA00023204"/>
    </source>
</evidence>
<comment type="similarity">
    <text evidence="7">Belongs to the RecR family.</text>
</comment>
<dbReference type="InterPro" id="IPR006171">
    <property type="entry name" value="TOPRIM_dom"/>
</dbReference>
<dbReference type="InterPro" id="IPR034137">
    <property type="entry name" value="TOPRIM_RecR"/>
</dbReference>
<evidence type="ECO:0000256" key="4">
    <source>
        <dbReference type="ARBA" id="ARBA00022833"/>
    </source>
</evidence>
<dbReference type="InterPro" id="IPR023627">
    <property type="entry name" value="Rcmb_RecR"/>
</dbReference>
<keyword evidence="1 7" id="KW-0479">Metal-binding</keyword>
<dbReference type="InterPro" id="IPR015967">
    <property type="entry name" value="Rcmb_RecR_Znf"/>
</dbReference>
<evidence type="ECO:0000256" key="2">
    <source>
        <dbReference type="ARBA" id="ARBA00022763"/>
    </source>
</evidence>
<proteinExistence type="inferred from homology"/>
<dbReference type="Proteomes" id="UP000823638">
    <property type="component" value="Unassembled WGS sequence"/>
</dbReference>
<keyword evidence="2 7" id="KW-0227">DNA damage</keyword>
<evidence type="ECO:0000256" key="1">
    <source>
        <dbReference type="ARBA" id="ARBA00022723"/>
    </source>
</evidence>
<dbReference type="HAMAP" id="MF_00017">
    <property type="entry name" value="RecR"/>
    <property type="match status" value="1"/>
</dbReference>
<dbReference type="PROSITE" id="PS50880">
    <property type="entry name" value="TOPRIM"/>
    <property type="match status" value="1"/>
</dbReference>
<comment type="caution">
    <text evidence="9">The sequence shown here is derived from an EMBL/GenBank/DDBJ whole genome shotgun (WGS) entry which is preliminary data.</text>
</comment>
<comment type="function">
    <text evidence="7">May play a role in DNA repair. It seems to be involved in an RecBC-independent recombinational process of DNA repair. It may act with RecF and RecO.</text>
</comment>
<dbReference type="InterPro" id="IPR000093">
    <property type="entry name" value="DNA_Rcmb_RecR"/>
</dbReference>
<dbReference type="AlphaFoldDB" id="A0A9D9HQ90"/>
<accession>A0A9D9HQ90</accession>
<dbReference type="CDD" id="cd01025">
    <property type="entry name" value="TOPRIM_recR"/>
    <property type="match status" value="1"/>
</dbReference>